<dbReference type="GO" id="GO:0005634">
    <property type="term" value="C:nucleus"/>
    <property type="evidence" value="ECO:0007669"/>
    <property type="project" value="UniProtKB-SubCell"/>
</dbReference>
<keyword evidence="11" id="KW-1185">Reference proteome</keyword>
<dbReference type="GeneID" id="36537085"/>
<evidence type="ECO:0000313" key="10">
    <source>
        <dbReference type="EMBL" id="PKX95891.1"/>
    </source>
</evidence>
<sequence length="338" mass="37663">MAPSNLSHRQTHNLLLISKLLSLRDTASPLTLLLDSLEQPATPLIHEYIRRAKLSKVHVTLIAFETLRSFEGVDAFISARKKHPSEIVKEVGAAYQPASNVPSRRRLILIDSINPLLRSKKTDSKFHLPTFLGSFIAPPGSSPAKVETSLIVTFHQDVPNQLCATPYSPPLFSVLSYLATTVIKLHSFSHILAQKAARDRSLAAPVFGLEEELDGVLLGRLDKPTGKDSHRRKSGRGVLEWYVLPPAARYPSNYAKEIVILLDDHPLYRPPVEPDAGMGSSEPESTFELRLTERQRREREGVVLPYFDAQQGDGPGEGGRILYDMGEEDDFDEEEDEL</sequence>
<dbReference type="RefSeq" id="XP_024684486.1">
    <property type="nucleotide sequence ID" value="XM_024829759.1"/>
</dbReference>
<keyword evidence="8" id="KW-0539">Nucleus</keyword>
<evidence type="ECO:0000256" key="2">
    <source>
        <dbReference type="ARBA" id="ARBA00004496"/>
    </source>
</evidence>
<dbReference type="Gene3D" id="3.40.50.300">
    <property type="entry name" value="P-loop containing nucleotide triphosphate hydrolases"/>
    <property type="match status" value="1"/>
</dbReference>
<proteinExistence type="inferred from homology"/>
<evidence type="ECO:0000256" key="1">
    <source>
        <dbReference type="ARBA" id="ARBA00004123"/>
    </source>
</evidence>
<evidence type="ECO:0000256" key="6">
    <source>
        <dbReference type="ARBA" id="ARBA00022490"/>
    </source>
</evidence>
<evidence type="ECO:0000256" key="5">
    <source>
        <dbReference type="ARBA" id="ARBA00020264"/>
    </source>
</evidence>
<dbReference type="InterPro" id="IPR019519">
    <property type="entry name" value="Elp5"/>
</dbReference>
<name>A0A2I1CE38_ASPN1</name>
<comment type="pathway">
    <text evidence="3">tRNA modification; 5-methoxycarbonylmethyl-2-thiouridine-tRNA biosynthesis.</text>
</comment>
<dbReference type="CDD" id="cd19496">
    <property type="entry name" value="Elp5"/>
    <property type="match status" value="1"/>
</dbReference>
<dbReference type="UniPathway" id="UPA00988"/>
<dbReference type="AlphaFoldDB" id="A0A2I1CE38"/>
<gene>
    <name evidence="10" type="ORF">P174DRAFT_459385</name>
</gene>
<dbReference type="PANTHER" id="PTHR15641:SF1">
    <property type="entry name" value="ELONGATOR COMPLEX PROTEIN 5"/>
    <property type="match status" value="1"/>
</dbReference>
<evidence type="ECO:0000256" key="3">
    <source>
        <dbReference type="ARBA" id="ARBA00005043"/>
    </source>
</evidence>
<evidence type="ECO:0000256" key="8">
    <source>
        <dbReference type="ARBA" id="ARBA00023242"/>
    </source>
</evidence>
<dbReference type="GO" id="GO:0033588">
    <property type="term" value="C:elongator holoenzyme complex"/>
    <property type="evidence" value="ECO:0007669"/>
    <property type="project" value="InterPro"/>
</dbReference>
<comment type="caution">
    <text evidence="10">The sequence shown here is derived from an EMBL/GenBank/DDBJ whole genome shotgun (WGS) entry which is preliminary data.</text>
</comment>
<feature type="compositionally biased region" description="Acidic residues" evidence="9">
    <location>
        <begin position="325"/>
        <end position="338"/>
    </location>
</feature>
<dbReference type="GO" id="GO:0000049">
    <property type="term" value="F:tRNA binding"/>
    <property type="evidence" value="ECO:0007669"/>
    <property type="project" value="TreeGrafter"/>
</dbReference>
<dbReference type="EMBL" id="MSZS01000003">
    <property type="protein sequence ID" value="PKX95891.1"/>
    <property type="molecule type" value="Genomic_DNA"/>
</dbReference>
<evidence type="ECO:0000256" key="9">
    <source>
        <dbReference type="SAM" id="MobiDB-lite"/>
    </source>
</evidence>
<evidence type="ECO:0000256" key="7">
    <source>
        <dbReference type="ARBA" id="ARBA00022694"/>
    </source>
</evidence>
<dbReference type="Proteomes" id="UP000234474">
    <property type="component" value="Unassembled WGS sequence"/>
</dbReference>
<dbReference type="OrthoDB" id="166907at2759"/>
<accession>A0A2I1CE38</accession>
<evidence type="ECO:0000256" key="4">
    <source>
        <dbReference type="ARBA" id="ARBA00009567"/>
    </source>
</evidence>
<evidence type="ECO:0000313" key="11">
    <source>
        <dbReference type="Proteomes" id="UP000234474"/>
    </source>
</evidence>
<organism evidence="10 11">
    <name type="scientific">Aspergillus novofumigatus (strain IBT 16806)</name>
    <dbReference type="NCBI Taxonomy" id="1392255"/>
    <lineage>
        <taxon>Eukaryota</taxon>
        <taxon>Fungi</taxon>
        <taxon>Dikarya</taxon>
        <taxon>Ascomycota</taxon>
        <taxon>Pezizomycotina</taxon>
        <taxon>Eurotiomycetes</taxon>
        <taxon>Eurotiomycetidae</taxon>
        <taxon>Eurotiales</taxon>
        <taxon>Aspergillaceae</taxon>
        <taxon>Aspergillus</taxon>
        <taxon>Aspergillus subgen. Fumigati</taxon>
    </lineage>
</organism>
<dbReference type="STRING" id="1392255.A0A2I1CE38"/>
<reference evidence="11" key="1">
    <citation type="journal article" date="2018" name="Proc. Natl. Acad. Sci. U.S.A.">
        <title>Linking secondary metabolites to gene clusters through genome sequencing of six diverse Aspergillus species.</title>
        <authorList>
            <person name="Kaerboelling I."/>
            <person name="Vesth T.C."/>
            <person name="Frisvad J.C."/>
            <person name="Nybo J.L."/>
            <person name="Theobald S."/>
            <person name="Kuo A."/>
            <person name="Bowyer P."/>
            <person name="Matsuda Y."/>
            <person name="Mondo S."/>
            <person name="Lyhne E.K."/>
            <person name="Kogle M.E."/>
            <person name="Clum A."/>
            <person name="Lipzen A."/>
            <person name="Salamov A."/>
            <person name="Ngan C.Y."/>
            <person name="Daum C."/>
            <person name="Chiniquy J."/>
            <person name="Barry K."/>
            <person name="LaButti K."/>
            <person name="Haridas S."/>
            <person name="Simmons B.A."/>
            <person name="Magnuson J.K."/>
            <person name="Mortensen U.H."/>
            <person name="Larsen T.O."/>
            <person name="Grigoriev I.V."/>
            <person name="Baker S.E."/>
            <person name="Andersen M.R."/>
        </authorList>
    </citation>
    <scope>NUCLEOTIDE SEQUENCE [LARGE SCALE GENOMIC DNA]</scope>
    <source>
        <strain evidence="11">IBT 16806</strain>
    </source>
</reference>
<dbReference type="InterPro" id="IPR027417">
    <property type="entry name" value="P-loop_NTPase"/>
</dbReference>
<protein>
    <recommendedName>
        <fullName evidence="5">Elongator complex protein 5</fullName>
    </recommendedName>
</protein>
<dbReference type="PANTHER" id="PTHR15641">
    <property type="entry name" value="ELONGATOR COMPLEX PROTEIN 5"/>
    <property type="match status" value="1"/>
</dbReference>
<dbReference type="VEuPathDB" id="FungiDB:P174DRAFT_459385"/>
<keyword evidence="6" id="KW-0963">Cytoplasm</keyword>
<keyword evidence="7" id="KW-0819">tRNA processing</keyword>
<dbReference type="GO" id="GO:0005829">
    <property type="term" value="C:cytosol"/>
    <property type="evidence" value="ECO:0007669"/>
    <property type="project" value="TreeGrafter"/>
</dbReference>
<comment type="subcellular location">
    <subcellularLocation>
        <location evidence="2">Cytoplasm</location>
    </subcellularLocation>
    <subcellularLocation>
        <location evidence="1">Nucleus</location>
    </subcellularLocation>
</comment>
<dbReference type="OMA" id="WEPESTF"/>
<dbReference type="Pfam" id="PF10483">
    <property type="entry name" value="Elong_Iki1"/>
    <property type="match status" value="1"/>
</dbReference>
<feature type="region of interest" description="Disordered" evidence="9">
    <location>
        <begin position="301"/>
        <end position="338"/>
    </location>
</feature>
<dbReference type="GO" id="GO:0002098">
    <property type="term" value="P:tRNA wobble uridine modification"/>
    <property type="evidence" value="ECO:0007669"/>
    <property type="project" value="InterPro"/>
</dbReference>
<comment type="similarity">
    <text evidence="4">Belongs to the ELP5 family.</text>
</comment>